<evidence type="ECO:0000256" key="2">
    <source>
        <dbReference type="ARBA" id="ARBA00022801"/>
    </source>
</evidence>
<sequence>MKERNNPIPEDIVYPFSGIPTFLRSKLVTELGDLEKLNPTIAVMGVPFDEGCPYMPGSRFGSRTIREHSLRFSRNGYYDYELKKILLKEELSRGRIVDIGDVNVIPTDVEGTFHRITQMVETVMKKNRMLITLGGDHSITYPIVRGISQPIHVIHFDAHSDFAPIYDGYQYTNMHAFRHISQMPHVKSLTQIGIRSIRDTSVLDSIAAGNRVVGMDEYREIGPKNIAQVVPEGEPCYVTIDIDAFDSTLVPGCVSAEPGGFLYNELRDSLGAIAERNPIVGYEMVEVAPQLDVGTGITSYLAAQTVIEFLGRICEQPWWKEKYKNNRETEAVTFQSSIENKV</sequence>
<name>A0ABT9ZP36_9BACI</name>
<dbReference type="Proteomes" id="UP001230005">
    <property type="component" value="Unassembled WGS sequence"/>
</dbReference>
<organism evidence="4 5">
    <name type="scientific">Evansella vedderi</name>
    <dbReference type="NCBI Taxonomy" id="38282"/>
    <lineage>
        <taxon>Bacteria</taxon>
        <taxon>Bacillati</taxon>
        <taxon>Bacillota</taxon>
        <taxon>Bacilli</taxon>
        <taxon>Bacillales</taxon>
        <taxon>Bacillaceae</taxon>
        <taxon>Evansella</taxon>
    </lineage>
</organism>
<keyword evidence="1" id="KW-0479">Metal-binding</keyword>
<dbReference type="InterPro" id="IPR023696">
    <property type="entry name" value="Ureohydrolase_dom_sf"/>
</dbReference>
<comment type="similarity">
    <text evidence="3">Belongs to the arginase family.</text>
</comment>
<dbReference type="RefSeq" id="WP_307321064.1">
    <property type="nucleotide sequence ID" value="NZ_JAUSUG010000001.1"/>
</dbReference>
<accession>A0ABT9ZP36</accession>
<gene>
    <name evidence="4" type="ORF">J2S74_000376</name>
</gene>
<proteinExistence type="inferred from homology"/>
<keyword evidence="5" id="KW-1185">Reference proteome</keyword>
<dbReference type="PANTHER" id="PTHR11358">
    <property type="entry name" value="ARGINASE/AGMATINASE"/>
    <property type="match status" value="1"/>
</dbReference>
<evidence type="ECO:0000256" key="3">
    <source>
        <dbReference type="PROSITE-ProRule" id="PRU00742"/>
    </source>
</evidence>
<dbReference type="SUPFAM" id="SSF52768">
    <property type="entry name" value="Arginase/deacetylase"/>
    <property type="match status" value="1"/>
</dbReference>
<dbReference type="PIRSF" id="PIRSF036979">
    <property type="entry name" value="Arginase"/>
    <property type="match status" value="1"/>
</dbReference>
<evidence type="ECO:0000313" key="5">
    <source>
        <dbReference type="Proteomes" id="UP001230005"/>
    </source>
</evidence>
<dbReference type="PROSITE" id="PS51409">
    <property type="entry name" value="ARGINASE_2"/>
    <property type="match status" value="1"/>
</dbReference>
<protein>
    <submittedName>
        <fullName evidence="4">Agmatinase</fullName>
        <ecNumber evidence="4">3.5.3.11</ecNumber>
    </submittedName>
</protein>
<dbReference type="EC" id="3.5.3.11" evidence="4"/>
<evidence type="ECO:0000313" key="4">
    <source>
        <dbReference type="EMBL" id="MDQ0253004.1"/>
    </source>
</evidence>
<dbReference type="GO" id="GO:0008783">
    <property type="term" value="F:agmatinase activity"/>
    <property type="evidence" value="ECO:0007669"/>
    <property type="project" value="UniProtKB-EC"/>
</dbReference>
<keyword evidence="2 4" id="KW-0378">Hydrolase</keyword>
<dbReference type="Gene3D" id="3.40.800.10">
    <property type="entry name" value="Ureohydrolase domain"/>
    <property type="match status" value="1"/>
</dbReference>
<dbReference type="InterPro" id="IPR006035">
    <property type="entry name" value="Ureohydrolase"/>
</dbReference>
<dbReference type="Pfam" id="PF00491">
    <property type="entry name" value="Arginase"/>
    <property type="match status" value="1"/>
</dbReference>
<reference evidence="4 5" key="1">
    <citation type="submission" date="2023-07" db="EMBL/GenBank/DDBJ databases">
        <title>Genomic Encyclopedia of Type Strains, Phase IV (KMG-IV): sequencing the most valuable type-strain genomes for metagenomic binning, comparative biology and taxonomic classification.</title>
        <authorList>
            <person name="Goeker M."/>
        </authorList>
    </citation>
    <scope>NUCLEOTIDE SEQUENCE [LARGE SCALE GENOMIC DNA]</scope>
    <source>
        <strain evidence="4 5">DSM 9768</strain>
    </source>
</reference>
<dbReference type="PANTHER" id="PTHR11358:SF26">
    <property type="entry name" value="GUANIDINO ACID HYDROLASE, MITOCHONDRIAL"/>
    <property type="match status" value="1"/>
</dbReference>
<dbReference type="EMBL" id="JAUSUG010000001">
    <property type="protein sequence ID" value="MDQ0253004.1"/>
    <property type="molecule type" value="Genomic_DNA"/>
</dbReference>
<evidence type="ECO:0000256" key="1">
    <source>
        <dbReference type="ARBA" id="ARBA00022723"/>
    </source>
</evidence>
<comment type="caution">
    <text evidence="4">The sequence shown here is derived from an EMBL/GenBank/DDBJ whole genome shotgun (WGS) entry which is preliminary data.</text>
</comment>